<evidence type="ECO:0000256" key="1">
    <source>
        <dbReference type="ARBA" id="ARBA00022574"/>
    </source>
</evidence>
<dbReference type="InterPro" id="IPR001680">
    <property type="entry name" value="WD40_rpt"/>
</dbReference>
<feature type="domain" description="Nephrocystin 3-like N-terminal" evidence="4">
    <location>
        <begin position="16"/>
        <end position="110"/>
    </location>
</feature>
<protein>
    <recommendedName>
        <fullName evidence="4">Nephrocystin 3-like N-terminal domain-containing protein</fullName>
    </recommendedName>
</protein>
<dbReference type="Pfam" id="PF00400">
    <property type="entry name" value="WD40"/>
    <property type="match status" value="2"/>
</dbReference>
<organism evidence="5 6">
    <name type="scientific">Microbispora triticiradicis</name>
    <dbReference type="NCBI Taxonomy" id="2200763"/>
    <lineage>
        <taxon>Bacteria</taxon>
        <taxon>Bacillati</taxon>
        <taxon>Actinomycetota</taxon>
        <taxon>Actinomycetes</taxon>
        <taxon>Streptosporangiales</taxon>
        <taxon>Streptosporangiaceae</taxon>
        <taxon>Microbispora</taxon>
    </lineage>
</organism>
<keyword evidence="6" id="KW-1185">Reference proteome</keyword>
<dbReference type="InterPro" id="IPR036322">
    <property type="entry name" value="WD40_repeat_dom_sf"/>
</dbReference>
<dbReference type="InterPro" id="IPR056884">
    <property type="entry name" value="NPHP3-like_N"/>
</dbReference>
<feature type="repeat" description="WD" evidence="3">
    <location>
        <begin position="527"/>
        <end position="570"/>
    </location>
</feature>
<dbReference type="Pfam" id="PF24883">
    <property type="entry name" value="NPHP3_N"/>
    <property type="match status" value="1"/>
</dbReference>
<evidence type="ECO:0000256" key="3">
    <source>
        <dbReference type="PROSITE-ProRule" id="PRU00221"/>
    </source>
</evidence>
<dbReference type="InterPro" id="IPR015943">
    <property type="entry name" value="WD40/YVTN_repeat-like_dom_sf"/>
</dbReference>
<dbReference type="EMBL" id="QFZU02000056">
    <property type="protein sequence ID" value="RGA04640.1"/>
    <property type="molecule type" value="Genomic_DNA"/>
</dbReference>
<proteinExistence type="predicted"/>
<dbReference type="InterPro" id="IPR019775">
    <property type="entry name" value="WD40_repeat_CS"/>
</dbReference>
<dbReference type="PROSITE" id="PS50294">
    <property type="entry name" value="WD_REPEATS_REGION"/>
    <property type="match status" value="1"/>
</dbReference>
<dbReference type="PROSITE" id="PS00678">
    <property type="entry name" value="WD_REPEATS_1"/>
    <property type="match status" value="1"/>
</dbReference>
<dbReference type="Gene3D" id="2.130.10.10">
    <property type="entry name" value="YVTN repeat-like/Quinoprotein amine dehydrogenase"/>
    <property type="match status" value="3"/>
</dbReference>
<sequence>MPDVAGLVPRPWITARLDRWLRTEDTRIFLVTGPPGTGKTVFAARLAAPEDEHDTPGGGDARPERPDVVLAHFCDASDERTLDALDFVRALSGALARRIPRFADALAASAAGAAAVITINSTQTIGTVEAGARVANVQIRVSGSVPTRQAFAHLVRRPLEAAVADGWDERLLVVVDDLSAGYRYDSEDTIAHLIGVVAGNPAELPDVLRFVVTARPDPWVLRDLPPPALDLRADRPAGEDDIRRYVHRRLPAAGTAWRLWADRVVAAADGNFLYARHVVERLPAGGEVPPDPPADLPEGLTGLYRAWFRADIARSRDLWWDLYEPVLAALTVARGAGLTHEQLCGITGLPRSRVRRVLEECAQFLLGAPRSGPVRLYHDSFRDYLAEEEVQVEEAHHAVLRYFVRRHGDDWLGAAEYACDHLATHAAAIGELAILVNRPDFLVAAEPGGVLRALSRPGVTGRYAEVYRRAGRLLADRDRGERASYLQMAAYELGEAKAATAFAGLLPERRWTPLWASMLRHHPGRVVGAHPGGVLAMLWFPRPDGTTVVTAAPDGTVRFWDLRTHTVLGVLTLPSGTPAARLALLGTGDEAVLAVAALDQVWLADPERMEVTGSVPARPGSPVTAMAPTVLEGRAVVVLGYADGIVQAVDPFTGEPVTEPVPAHEGPVLSLAGGLDDGVLSGGADGAVILWGLHGEIDRQPVIRPPDPPTWCGTTTFLSGDTGRFALAAGYSDGVTDVIVFGDDDSEKRTGIGGHEPAAWQLDTAFLSEGLLLQSRMRRGRNGYADVLREVRELHLRDMNPDDGPPESREIVLLSGGVTSVDLLEVDGRLHLVTGGHDGGVTLVHDPGEDEPVVESLLPWGEPVSAVMFSELDGGLVLVSGESAVGGTIREWPLRSGADLLPPPVGELGAPVIDVDALADESGRPVVAAVLADGSVVLREEGRTQPLETGELVTAGVRLWRWKRRVCVAAYGQWGPEAALRLWTPGPSGETLVTDVHLGRPGVIHEVTVVGDGGRLLAAGDWEEPVLWTLTAGEDRWDGTPLPAPGVHPLAVGTSNAVQWMTPVAGSQGHEVFVGGVALVHHLSAQGHRITGHLLLPQTNAVSILHENGRALVFGYGHSVRVENLDDPEASTNLDAPPESEVRAVAALEDGSLLAAGTGDGRLLVWRGQDHPEHVVQFGSPIRQIAVPTPGIAVVRTDAGVQAVRLSHS</sequence>
<dbReference type="Proteomes" id="UP000262538">
    <property type="component" value="Unassembled WGS sequence"/>
</dbReference>
<evidence type="ECO:0000313" key="6">
    <source>
        <dbReference type="Proteomes" id="UP000262538"/>
    </source>
</evidence>
<evidence type="ECO:0000256" key="2">
    <source>
        <dbReference type="ARBA" id="ARBA00022737"/>
    </source>
</evidence>
<dbReference type="RefSeq" id="WP_111700165.1">
    <property type="nucleotide sequence ID" value="NZ_QFZU02000056.1"/>
</dbReference>
<reference evidence="5 6" key="1">
    <citation type="submission" date="2018-08" db="EMBL/GenBank/DDBJ databases">
        <title>Microbispora. triticiradicis sp. nov., a novel actinomycete isolated from the root of wheat (Triticum aestivum L.)).</title>
        <authorList>
            <person name="Han C."/>
        </authorList>
    </citation>
    <scope>NUCLEOTIDE SEQUENCE [LARGE SCALE GENOMIC DNA]</scope>
    <source>
        <strain evidence="5 6">NEAU-HRDPA2-9</strain>
    </source>
</reference>
<dbReference type="PANTHER" id="PTHR10039">
    <property type="entry name" value="AMELOGENIN"/>
    <property type="match status" value="1"/>
</dbReference>
<dbReference type="SUPFAM" id="SSF52540">
    <property type="entry name" value="P-loop containing nucleoside triphosphate hydrolases"/>
    <property type="match status" value="1"/>
</dbReference>
<keyword evidence="2" id="KW-0677">Repeat</keyword>
<gene>
    <name evidence="5" type="ORF">DI270_013140</name>
</gene>
<accession>A0ABX9LL48</accession>
<dbReference type="SUPFAM" id="SSF50978">
    <property type="entry name" value="WD40 repeat-like"/>
    <property type="match status" value="1"/>
</dbReference>
<name>A0ABX9LL48_9ACTN</name>
<dbReference type="PROSITE" id="PS50082">
    <property type="entry name" value="WD_REPEATS_2"/>
    <property type="match status" value="1"/>
</dbReference>
<evidence type="ECO:0000313" key="5">
    <source>
        <dbReference type="EMBL" id="RGA04640.1"/>
    </source>
</evidence>
<dbReference type="SMART" id="SM00320">
    <property type="entry name" value="WD40"/>
    <property type="match status" value="4"/>
</dbReference>
<dbReference type="InterPro" id="IPR027417">
    <property type="entry name" value="P-loop_NTPase"/>
</dbReference>
<comment type="caution">
    <text evidence="5">The sequence shown here is derived from an EMBL/GenBank/DDBJ whole genome shotgun (WGS) entry which is preliminary data.</text>
</comment>
<keyword evidence="1 3" id="KW-0853">WD repeat</keyword>
<evidence type="ECO:0000259" key="4">
    <source>
        <dbReference type="Pfam" id="PF24883"/>
    </source>
</evidence>